<accession>A0A6J5LFA1</accession>
<protein>
    <submittedName>
        <fullName evidence="6">AslB Arylsulfatase regulator (Fe-S oxidoreductase)</fullName>
    </submittedName>
</protein>
<dbReference type="GO" id="GO:0003824">
    <property type="term" value="F:catalytic activity"/>
    <property type="evidence" value="ECO:0007669"/>
    <property type="project" value="InterPro"/>
</dbReference>
<evidence type="ECO:0000313" key="6">
    <source>
        <dbReference type="EMBL" id="CAB4131620.1"/>
    </source>
</evidence>
<keyword evidence="1" id="KW-0949">S-adenosyl-L-methionine</keyword>
<evidence type="ECO:0000256" key="3">
    <source>
        <dbReference type="ARBA" id="ARBA00023004"/>
    </source>
</evidence>
<dbReference type="PROSITE" id="PS51918">
    <property type="entry name" value="RADICAL_SAM"/>
    <property type="match status" value="1"/>
</dbReference>
<sequence>MSSNNYCGLAYSGLFYHNNSAASCCAMKTRPSSPIEYNNSEETRQLRQDFIDGLKPEPCRNCWVKEEHGHKSIRSYFMEPRDHTKVTHLELRESNLCNFSCRMCDGSSSNIIDKEVKANPQLNRFVRSYEENKPTSDENWQQILDMAKDLESVILTGGEPMLMKRYYDFLDHLITIGKHDIKIFIYTNGSVYNPLFVERLKKFPNLALFFSIDAVGKVAEYQRRGTNWNIVRANILRYAELPIKIKLHSTLTVYSILGVSQLADFFVELKTSPINAKFKPFTAHLAKEPAGTSFINLNYELRQMAIKQIDEALEKLDDSFPFKTYRGELQAGRKQLINAPEGKFLLFRSMTEEFDKVRNERFEDVFGYKLY</sequence>
<dbReference type="PANTHER" id="PTHR11228:SF7">
    <property type="entry name" value="PQQA PEPTIDE CYCLASE"/>
    <property type="match status" value="1"/>
</dbReference>
<keyword evidence="2" id="KW-0479">Metal-binding</keyword>
<dbReference type="InterPro" id="IPR013785">
    <property type="entry name" value="Aldolase_TIM"/>
</dbReference>
<dbReference type="SFLD" id="SFLDS00029">
    <property type="entry name" value="Radical_SAM"/>
    <property type="match status" value="1"/>
</dbReference>
<gene>
    <name evidence="6" type="ORF">UFOVP132_177</name>
</gene>
<dbReference type="EMBL" id="LR796247">
    <property type="protein sequence ID" value="CAB4131620.1"/>
    <property type="molecule type" value="Genomic_DNA"/>
</dbReference>
<reference evidence="6" key="1">
    <citation type="submission" date="2020-04" db="EMBL/GenBank/DDBJ databases">
        <authorList>
            <person name="Chiriac C."/>
            <person name="Salcher M."/>
            <person name="Ghai R."/>
            <person name="Kavagutti S V."/>
        </authorList>
    </citation>
    <scope>NUCLEOTIDE SEQUENCE</scope>
</reference>
<name>A0A6J5LFA1_9CAUD</name>
<dbReference type="NCBIfam" id="NF033640">
    <property type="entry name" value="N_Twi_rSAM"/>
    <property type="match status" value="1"/>
</dbReference>
<evidence type="ECO:0000256" key="1">
    <source>
        <dbReference type="ARBA" id="ARBA00022691"/>
    </source>
</evidence>
<dbReference type="Gene3D" id="3.20.20.70">
    <property type="entry name" value="Aldolase class I"/>
    <property type="match status" value="1"/>
</dbReference>
<evidence type="ECO:0000256" key="2">
    <source>
        <dbReference type="ARBA" id="ARBA00022723"/>
    </source>
</evidence>
<dbReference type="GO" id="GO:0046872">
    <property type="term" value="F:metal ion binding"/>
    <property type="evidence" value="ECO:0007669"/>
    <property type="project" value="UniProtKB-KW"/>
</dbReference>
<dbReference type="InterPro" id="IPR058240">
    <property type="entry name" value="rSAM_sf"/>
</dbReference>
<feature type="domain" description="Radical SAM core" evidence="5">
    <location>
        <begin position="83"/>
        <end position="326"/>
    </location>
</feature>
<dbReference type="GO" id="GO:0051536">
    <property type="term" value="F:iron-sulfur cluster binding"/>
    <property type="evidence" value="ECO:0007669"/>
    <property type="project" value="UniProtKB-KW"/>
</dbReference>
<proteinExistence type="predicted"/>
<dbReference type="SFLD" id="SFLDG01067">
    <property type="entry name" value="SPASM/twitch_domain_containing"/>
    <property type="match status" value="1"/>
</dbReference>
<dbReference type="InterPro" id="IPR007197">
    <property type="entry name" value="rSAM"/>
</dbReference>
<evidence type="ECO:0000256" key="4">
    <source>
        <dbReference type="ARBA" id="ARBA00023014"/>
    </source>
</evidence>
<organism evidence="6">
    <name type="scientific">uncultured Caudovirales phage</name>
    <dbReference type="NCBI Taxonomy" id="2100421"/>
    <lineage>
        <taxon>Viruses</taxon>
        <taxon>Duplodnaviria</taxon>
        <taxon>Heunggongvirae</taxon>
        <taxon>Uroviricota</taxon>
        <taxon>Caudoviricetes</taxon>
        <taxon>Peduoviridae</taxon>
        <taxon>Maltschvirus</taxon>
        <taxon>Maltschvirus maltsch</taxon>
    </lineage>
</organism>
<dbReference type="PANTHER" id="PTHR11228">
    <property type="entry name" value="RADICAL SAM DOMAIN PROTEIN"/>
    <property type="match status" value="1"/>
</dbReference>
<dbReference type="CDD" id="cd01335">
    <property type="entry name" value="Radical_SAM"/>
    <property type="match status" value="1"/>
</dbReference>
<dbReference type="SUPFAM" id="SSF102114">
    <property type="entry name" value="Radical SAM enzymes"/>
    <property type="match status" value="1"/>
</dbReference>
<dbReference type="Pfam" id="PF04055">
    <property type="entry name" value="Radical_SAM"/>
    <property type="match status" value="1"/>
</dbReference>
<evidence type="ECO:0000259" key="5">
    <source>
        <dbReference type="PROSITE" id="PS51918"/>
    </source>
</evidence>
<keyword evidence="4" id="KW-0411">Iron-sulfur</keyword>
<keyword evidence="3" id="KW-0408">Iron</keyword>
<dbReference type="InterPro" id="IPR050377">
    <property type="entry name" value="Radical_SAM_PqqE_MftC-like"/>
</dbReference>